<name>A0AAP2YYJ2_9EURY</name>
<gene>
    <name evidence="2" type="ORF">OB955_17695</name>
    <name evidence="1" type="ORF">OB960_10200</name>
</gene>
<proteinExistence type="predicted"/>
<sequence>MKRRQFLAGLCGSCSIGGLWYVRRSPKRTIDIRFWLSARAARYEDITPRIASYLEAAFGPVYADVDVSYGGVVQTRTEHGFGVMRTGEWPARVAVGTANSAGIDPVDDVNLLVTDGPMTQTPSGAGILHLASVGGARYIGEAPPREEVDDVVSYTTPARVVQVLIHEVGHALGLAHDHGAITNGEGTTVASPMVSTYAWASDPRSRREFDADHSACGGLYPADRGGRRKLSYTFSSCATAKLREYRGGLHP</sequence>
<dbReference type="EMBL" id="JAOPKB010000012">
    <property type="protein sequence ID" value="MCU4974556.1"/>
    <property type="molecule type" value="Genomic_DNA"/>
</dbReference>
<dbReference type="Proteomes" id="UP001321018">
    <property type="component" value="Unassembled WGS sequence"/>
</dbReference>
<dbReference type="RefSeq" id="WP_338003599.1">
    <property type="nucleotide sequence ID" value="NZ_JAOPKA010000005.1"/>
</dbReference>
<dbReference type="Gene3D" id="3.40.390.10">
    <property type="entry name" value="Collagenase (Catalytic Domain)"/>
    <property type="match status" value="1"/>
</dbReference>
<dbReference type="AlphaFoldDB" id="A0AAP2YYJ2"/>
<evidence type="ECO:0000313" key="1">
    <source>
        <dbReference type="EMBL" id="MCU4741766.1"/>
    </source>
</evidence>
<dbReference type="GO" id="GO:0008237">
    <property type="term" value="F:metallopeptidase activity"/>
    <property type="evidence" value="ECO:0007669"/>
    <property type="project" value="InterPro"/>
</dbReference>
<protein>
    <submittedName>
        <fullName evidence="1">Peptidase M10A and M12B matrixin and adamalysin</fullName>
    </submittedName>
</protein>
<accession>A0AAP2YYJ2</accession>
<evidence type="ECO:0000313" key="2">
    <source>
        <dbReference type="EMBL" id="MCU4974556.1"/>
    </source>
</evidence>
<dbReference type="EMBL" id="JAOPKA010000005">
    <property type="protein sequence ID" value="MCU4741766.1"/>
    <property type="molecule type" value="Genomic_DNA"/>
</dbReference>
<organism evidence="1 4">
    <name type="scientific">Natronoglomus mannanivorans</name>
    <dbReference type="NCBI Taxonomy" id="2979990"/>
    <lineage>
        <taxon>Archaea</taxon>
        <taxon>Methanobacteriati</taxon>
        <taxon>Methanobacteriota</taxon>
        <taxon>Stenosarchaea group</taxon>
        <taxon>Halobacteria</taxon>
        <taxon>Halobacteriales</taxon>
        <taxon>Natrialbaceae</taxon>
        <taxon>Natronoglomus</taxon>
    </lineage>
</organism>
<reference evidence="1 3" key="1">
    <citation type="submission" date="2022-09" db="EMBL/GenBank/DDBJ databases">
        <title>Enrichment on poylsaccharides allowed isolation of novel metabolic and taxonomic groups of Haloarchaea.</title>
        <authorList>
            <person name="Sorokin D.Y."/>
            <person name="Elcheninov A.G."/>
            <person name="Khizhniak T.V."/>
            <person name="Kolganova T.V."/>
            <person name="Kublanov I.V."/>
        </authorList>
    </citation>
    <scope>NUCLEOTIDE SEQUENCE</scope>
    <source>
        <strain evidence="2 3">AArc-m2/3/4</strain>
        <strain evidence="1">AArc-xg1-1</strain>
    </source>
</reference>
<dbReference type="Proteomes" id="UP001320972">
    <property type="component" value="Unassembled WGS sequence"/>
</dbReference>
<keyword evidence="3" id="KW-1185">Reference proteome</keyword>
<evidence type="ECO:0000313" key="3">
    <source>
        <dbReference type="Proteomes" id="UP001320972"/>
    </source>
</evidence>
<evidence type="ECO:0000313" key="4">
    <source>
        <dbReference type="Proteomes" id="UP001321018"/>
    </source>
</evidence>
<dbReference type="SUPFAM" id="SSF55486">
    <property type="entry name" value="Metalloproteases ('zincins'), catalytic domain"/>
    <property type="match status" value="1"/>
</dbReference>
<comment type="caution">
    <text evidence="1">The sequence shown here is derived from an EMBL/GenBank/DDBJ whole genome shotgun (WGS) entry which is preliminary data.</text>
</comment>
<dbReference type="InterPro" id="IPR024079">
    <property type="entry name" value="MetalloPept_cat_dom_sf"/>
</dbReference>